<dbReference type="InterPro" id="IPR052353">
    <property type="entry name" value="Benzoxazolinone_Detox_Enz"/>
</dbReference>
<keyword evidence="2" id="KW-1185">Reference proteome</keyword>
<dbReference type="InterPro" id="IPR011037">
    <property type="entry name" value="Pyrv_Knase-like_insert_dom_sf"/>
</dbReference>
<proteinExistence type="predicted"/>
<evidence type="ECO:0000313" key="2">
    <source>
        <dbReference type="Proteomes" id="UP000466931"/>
    </source>
</evidence>
<dbReference type="OrthoDB" id="9786134at2"/>
<dbReference type="EMBL" id="AP022612">
    <property type="protein sequence ID" value="BBZ33572.1"/>
    <property type="molecule type" value="Genomic_DNA"/>
</dbReference>
<reference evidence="1" key="2">
    <citation type="submission" date="2020-02" db="EMBL/GenBank/DDBJ databases">
        <authorList>
            <person name="Matsumoto Y."/>
            <person name="Motooka D."/>
            <person name="Nakamura S."/>
        </authorList>
    </citation>
    <scope>NUCLEOTIDE SEQUENCE</scope>
    <source>
        <strain evidence="1">JCM 13671</strain>
    </source>
</reference>
<dbReference type="Proteomes" id="UP000466931">
    <property type="component" value="Chromosome"/>
</dbReference>
<dbReference type="PANTHER" id="PTHR30212:SF2">
    <property type="entry name" value="PROTEIN YIIM"/>
    <property type="match status" value="1"/>
</dbReference>
<dbReference type="GO" id="GO:0003824">
    <property type="term" value="F:catalytic activity"/>
    <property type="evidence" value="ECO:0007669"/>
    <property type="project" value="InterPro"/>
</dbReference>
<dbReference type="PANTHER" id="PTHR30212">
    <property type="entry name" value="PROTEIN YIIM"/>
    <property type="match status" value="1"/>
</dbReference>
<dbReference type="Pfam" id="PF03473">
    <property type="entry name" value="MOSC"/>
    <property type="match status" value="1"/>
</dbReference>
<dbReference type="SUPFAM" id="SSF50800">
    <property type="entry name" value="PK beta-barrel domain-like"/>
    <property type="match status" value="1"/>
</dbReference>
<name>A0A7I7XXP5_9MYCO</name>
<organism evidence="1 2">
    <name type="scientific">Mycolicibacterium confluentis</name>
    <dbReference type="NCBI Taxonomy" id="28047"/>
    <lineage>
        <taxon>Bacteria</taxon>
        <taxon>Bacillati</taxon>
        <taxon>Actinomycetota</taxon>
        <taxon>Actinomycetes</taxon>
        <taxon>Mycobacteriales</taxon>
        <taxon>Mycobacteriaceae</taxon>
        <taxon>Mycolicibacterium</taxon>
    </lineage>
</organism>
<reference evidence="1" key="1">
    <citation type="journal article" date="2019" name="Emerg. Microbes Infect.">
        <title>Comprehensive subspecies identification of 175 nontuberculous mycobacteria species based on 7547 genomic profiles.</title>
        <authorList>
            <person name="Matsumoto Y."/>
            <person name="Kinjo T."/>
            <person name="Motooka D."/>
            <person name="Nabeya D."/>
            <person name="Jung N."/>
            <person name="Uechi K."/>
            <person name="Horii T."/>
            <person name="Iida T."/>
            <person name="Fujita J."/>
            <person name="Nakamura S."/>
        </authorList>
    </citation>
    <scope>NUCLEOTIDE SEQUENCE [LARGE SCALE GENOMIC DNA]</scope>
    <source>
        <strain evidence="1">JCM 13671</strain>
    </source>
</reference>
<sequence length="219" mass="23641">MANVVSVNLARPRANPDKPAAITGIDKVPTTEHVEVRDPGPRRGGLGSGLVGDTIGNSKFHGGDDQAVYAYAREDLDEWQRTLNRTLTNGSFGENFTTTGVDVTGARIGERWHVGDGGLVLEVSCARTPCRTFAAWLEISGWMKTFTAAAVPGAYLRVITPGTVRAGDAITVTDRPDHDVTVGVVFRAQMSEPELLPRLLDIDALPESIRSYARRRLTA</sequence>
<protein>
    <submittedName>
        <fullName evidence="1">MOSC domain-containing protein</fullName>
    </submittedName>
</protein>
<dbReference type="GO" id="GO:0030170">
    <property type="term" value="F:pyridoxal phosphate binding"/>
    <property type="evidence" value="ECO:0007669"/>
    <property type="project" value="InterPro"/>
</dbReference>
<dbReference type="AlphaFoldDB" id="A0A7I7XXP5"/>
<gene>
    <name evidence="1" type="ORF">MCNF_21770</name>
</gene>
<dbReference type="PROSITE" id="PS51340">
    <property type="entry name" value="MOSC"/>
    <property type="match status" value="1"/>
</dbReference>
<dbReference type="InterPro" id="IPR005302">
    <property type="entry name" value="MoCF_Sase_C"/>
</dbReference>
<evidence type="ECO:0000313" key="1">
    <source>
        <dbReference type="EMBL" id="BBZ33572.1"/>
    </source>
</evidence>
<dbReference type="Gene3D" id="2.40.33.20">
    <property type="entry name" value="PK beta-barrel domain-like"/>
    <property type="match status" value="1"/>
</dbReference>
<dbReference type="GO" id="GO:0030151">
    <property type="term" value="F:molybdenum ion binding"/>
    <property type="evidence" value="ECO:0007669"/>
    <property type="project" value="InterPro"/>
</dbReference>
<dbReference type="RefSeq" id="WP_085150945.1">
    <property type="nucleotide sequence ID" value="NZ_AP022612.1"/>
</dbReference>
<accession>A0A7I7XXP5</accession>